<protein>
    <recommendedName>
        <fullName evidence="2">protein-glutamate O-methyltransferase</fullName>
        <ecNumber evidence="2">2.1.1.80</ecNumber>
    </recommendedName>
</protein>
<name>A0A0M2NDB8_9FIRM</name>
<evidence type="ECO:0000313" key="8">
    <source>
        <dbReference type="Proteomes" id="UP000034076"/>
    </source>
</evidence>
<keyword evidence="8" id="KW-1185">Reference proteome</keyword>
<dbReference type="Gene3D" id="1.10.155.10">
    <property type="entry name" value="Chemotaxis receptor methyltransferase CheR, N-terminal domain"/>
    <property type="match status" value="1"/>
</dbReference>
<dbReference type="EMBL" id="LAYJ01000105">
    <property type="protein sequence ID" value="KKI50504.1"/>
    <property type="molecule type" value="Genomic_DNA"/>
</dbReference>
<sequence length="269" mass="31889">MQLKEQEFHRLRDYMYQNFGINLSEKKLLIEGRMANALKQKGFHSFGEFIDHLEKDDTGEDVSMLVTKLTTNFTYFMREEQHFDFMKEVALAESVAKIRDGNLCIWSAGCSSGEEPYTIAMLIDEYFKGNKRGLDTKVLATDISDKVLRIAKTGVYKDERMNRMPPYWSKKYFRKAGDDTYEVKQEIKNEVIFRKFNLMEPVFHFKRKFHMIFCRNVMIYFDSQTRGRLAKKFYDSLHPGGYLFIGLSETLINNETDFEYVRPSIYRKK</sequence>
<dbReference type="SUPFAM" id="SSF47757">
    <property type="entry name" value="Chemotaxis receptor methyltransferase CheR, N-terminal domain"/>
    <property type="match status" value="1"/>
</dbReference>
<dbReference type="PROSITE" id="PS50123">
    <property type="entry name" value="CHER"/>
    <property type="match status" value="1"/>
</dbReference>
<dbReference type="SUPFAM" id="SSF53335">
    <property type="entry name" value="S-adenosyl-L-methionine-dependent methyltransferases"/>
    <property type="match status" value="1"/>
</dbReference>
<dbReference type="InterPro" id="IPR036804">
    <property type="entry name" value="CheR_N_sf"/>
</dbReference>
<feature type="domain" description="CheR-type methyltransferase" evidence="6">
    <location>
        <begin position="1"/>
        <end position="269"/>
    </location>
</feature>
<evidence type="ECO:0000259" key="6">
    <source>
        <dbReference type="PROSITE" id="PS50123"/>
    </source>
</evidence>
<dbReference type="SMART" id="SM00138">
    <property type="entry name" value="MeTrc"/>
    <property type="match status" value="1"/>
</dbReference>
<gene>
    <name evidence="7" type="ORF">CHK_1970</name>
</gene>
<dbReference type="PIRSF" id="PIRSF000410">
    <property type="entry name" value="CheR"/>
    <property type="match status" value="1"/>
</dbReference>
<dbReference type="GO" id="GO:0008983">
    <property type="term" value="F:protein-glutamate O-methyltransferase activity"/>
    <property type="evidence" value="ECO:0007669"/>
    <property type="project" value="UniProtKB-EC"/>
</dbReference>
<dbReference type="CDD" id="cd02440">
    <property type="entry name" value="AdoMet_MTases"/>
    <property type="match status" value="1"/>
</dbReference>
<dbReference type="PRINTS" id="PR00996">
    <property type="entry name" value="CHERMTFRASE"/>
</dbReference>
<dbReference type="PANTHER" id="PTHR24422:SF19">
    <property type="entry name" value="CHEMOTAXIS PROTEIN METHYLTRANSFERASE"/>
    <property type="match status" value="1"/>
</dbReference>
<evidence type="ECO:0000256" key="1">
    <source>
        <dbReference type="ARBA" id="ARBA00001541"/>
    </source>
</evidence>
<dbReference type="InterPro" id="IPR029063">
    <property type="entry name" value="SAM-dependent_MTases_sf"/>
</dbReference>
<dbReference type="AlphaFoldDB" id="A0A0M2NDB8"/>
<dbReference type="Pfam" id="PF03705">
    <property type="entry name" value="CheR_N"/>
    <property type="match status" value="1"/>
</dbReference>
<evidence type="ECO:0000256" key="3">
    <source>
        <dbReference type="ARBA" id="ARBA00022603"/>
    </source>
</evidence>
<evidence type="ECO:0000256" key="2">
    <source>
        <dbReference type="ARBA" id="ARBA00012534"/>
    </source>
</evidence>
<dbReference type="PANTHER" id="PTHR24422">
    <property type="entry name" value="CHEMOTAXIS PROTEIN METHYLTRANSFERASE"/>
    <property type="match status" value="1"/>
</dbReference>
<dbReference type="InterPro" id="IPR000780">
    <property type="entry name" value="CheR_MeTrfase"/>
</dbReference>
<dbReference type="Gene3D" id="3.40.50.150">
    <property type="entry name" value="Vaccinia Virus protein VP39"/>
    <property type="match status" value="1"/>
</dbReference>
<proteinExistence type="predicted"/>
<dbReference type="InterPro" id="IPR026024">
    <property type="entry name" value="Chemotaxis_MeTrfase_CheR"/>
</dbReference>
<dbReference type="PATRIC" id="fig|270498.16.peg.1485"/>
<dbReference type="InterPro" id="IPR022641">
    <property type="entry name" value="CheR_N"/>
</dbReference>
<dbReference type="InterPro" id="IPR022642">
    <property type="entry name" value="CheR_C"/>
</dbReference>
<comment type="caution">
    <text evidence="7">The sequence shown here is derived from an EMBL/GenBank/DDBJ whole genome shotgun (WGS) entry which is preliminary data.</text>
</comment>
<dbReference type="Proteomes" id="UP000034076">
    <property type="component" value="Unassembled WGS sequence"/>
</dbReference>
<dbReference type="EC" id="2.1.1.80" evidence="2"/>
<keyword evidence="3 7" id="KW-0489">Methyltransferase</keyword>
<keyword evidence="4 7" id="KW-0808">Transferase</keyword>
<evidence type="ECO:0000313" key="7">
    <source>
        <dbReference type="EMBL" id="KKI50504.1"/>
    </source>
</evidence>
<comment type="catalytic activity">
    <reaction evidence="1">
        <text>L-glutamyl-[protein] + S-adenosyl-L-methionine = [protein]-L-glutamate 5-O-methyl ester + S-adenosyl-L-homocysteine</text>
        <dbReference type="Rhea" id="RHEA:24452"/>
        <dbReference type="Rhea" id="RHEA-COMP:10208"/>
        <dbReference type="Rhea" id="RHEA-COMP:10311"/>
        <dbReference type="ChEBI" id="CHEBI:29973"/>
        <dbReference type="ChEBI" id="CHEBI:57856"/>
        <dbReference type="ChEBI" id="CHEBI:59789"/>
        <dbReference type="ChEBI" id="CHEBI:82795"/>
        <dbReference type="EC" id="2.1.1.80"/>
    </reaction>
</comment>
<organism evidence="7 8">
    <name type="scientific">Christensenella hongkongensis</name>
    <dbReference type="NCBI Taxonomy" id="270498"/>
    <lineage>
        <taxon>Bacteria</taxon>
        <taxon>Bacillati</taxon>
        <taxon>Bacillota</taxon>
        <taxon>Clostridia</taxon>
        <taxon>Christensenellales</taxon>
        <taxon>Christensenellaceae</taxon>
        <taxon>Christensenella</taxon>
    </lineage>
</organism>
<dbReference type="OrthoDB" id="9816309at2"/>
<evidence type="ECO:0000256" key="4">
    <source>
        <dbReference type="ARBA" id="ARBA00022679"/>
    </source>
</evidence>
<reference evidence="7 8" key="1">
    <citation type="submission" date="2015-04" db="EMBL/GenBank/DDBJ databases">
        <title>Draft genome sequence of bacteremic isolate Catabacter hongkongensis type strain HKU16T.</title>
        <authorList>
            <person name="Lau S.K."/>
            <person name="Teng J.L."/>
            <person name="Huang Y."/>
            <person name="Curreem S.O."/>
            <person name="Tsui S.K."/>
            <person name="Woo P.C."/>
        </authorList>
    </citation>
    <scope>NUCLEOTIDE SEQUENCE [LARGE SCALE GENOMIC DNA]</scope>
    <source>
        <strain evidence="7 8">HKU16</strain>
    </source>
</reference>
<dbReference type="Pfam" id="PF01739">
    <property type="entry name" value="CheR"/>
    <property type="match status" value="1"/>
</dbReference>
<accession>A0A0M2NDB8</accession>
<dbReference type="STRING" id="270498.CHK_1970"/>
<dbReference type="RefSeq" id="WP_046443822.1">
    <property type="nucleotide sequence ID" value="NZ_CAUERS010000100.1"/>
</dbReference>
<evidence type="ECO:0000256" key="5">
    <source>
        <dbReference type="ARBA" id="ARBA00022691"/>
    </source>
</evidence>
<keyword evidence="5" id="KW-0949">S-adenosyl-L-methionine</keyword>
<dbReference type="GO" id="GO:0032259">
    <property type="term" value="P:methylation"/>
    <property type="evidence" value="ECO:0007669"/>
    <property type="project" value="UniProtKB-KW"/>
</dbReference>
<dbReference type="InterPro" id="IPR050903">
    <property type="entry name" value="Bact_Chemotaxis_MeTrfase"/>
</dbReference>